<accession>T1A356</accession>
<keyword evidence="6 12" id="KW-0812">Transmembrane</keyword>
<proteinExistence type="inferred from homology"/>
<keyword evidence="9 12" id="KW-0472">Membrane</keyword>
<dbReference type="AlphaFoldDB" id="T1A356"/>
<gene>
    <name evidence="13" type="ORF">B1B_16920</name>
</gene>
<comment type="caution">
    <text evidence="13">The sequence shown here is derived from an EMBL/GenBank/DDBJ whole genome shotgun (WGS) entry which is preliminary data.</text>
</comment>
<dbReference type="EMBL" id="AUZY01011285">
    <property type="protein sequence ID" value="EQD35494.1"/>
    <property type="molecule type" value="Genomic_DNA"/>
</dbReference>
<sequence>MPIFVLAALAGLLQGIVEWLPVSSKTMITFVFVAGGYPFKVGYVMGLLANGGSFFAALWYFRRDILAALGALRHPLKTVEGTGRLRFIVLASLFTGIVGL</sequence>
<dbReference type="InterPro" id="IPR003824">
    <property type="entry name" value="UppP"/>
</dbReference>
<evidence type="ECO:0000256" key="3">
    <source>
        <dbReference type="ARBA" id="ARBA00012374"/>
    </source>
</evidence>
<evidence type="ECO:0000256" key="7">
    <source>
        <dbReference type="ARBA" id="ARBA00022801"/>
    </source>
</evidence>
<feature type="transmembrane region" description="Helical" evidence="12">
    <location>
        <begin position="41"/>
        <end position="61"/>
    </location>
</feature>
<organism evidence="13">
    <name type="scientific">mine drainage metagenome</name>
    <dbReference type="NCBI Taxonomy" id="410659"/>
    <lineage>
        <taxon>unclassified sequences</taxon>
        <taxon>metagenomes</taxon>
        <taxon>ecological metagenomes</taxon>
    </lineage>
</organism>
<reference evidence="13" key="1">
    <citation type="submission" date="2013-08" db="EMBL/GenBank/DDBJ databases">
        <authorList>
            <person name="Mendez C."/>
            <person name="Richter M."/>
            <person name="Ferrer M."/>
            <person name="Sanchez J."/>
        </authorList>
    </citation>
    <scope>NUCLEOTIDE SEQUENCE</scope>
</reference>
<dbReference type="PANTHER" id="PTHR30622">
    <property type="entry name" value="UNDECAPRENYL-DIPHOSPHATASE"/>
    <property type="match status" value="1"/>
</dbReference>
<evidence type="ECO:0000256" key="2">
    <source>
        <dbReference type="ARBA" id="ARBA00010621"/>
    </source>
</evidence>
<evidence type="ECO:0000256" key="10">
    <source>
        <dbReference type="ARBA" id="ARBA00032707"/>
    </source>
</evidence>
<protein>
    <recommendedName>
        <fullName evidence="4">Undecaprenyl-diphosphatase</fullName>
        <ecNumber evidence="3">3.6.1.27</ecNumber>
    </recommendedName>
    <alternativeName>
        <fullName evidence="10">Undecaprenyl pyrophosphate phosphatase</fullName>
    </alternativeName>
</protein>
<evidence type="ECO:0000256" key="12">
    <source>
        <dbReference type="SAM" id="Phobius"/>
    </source>
</evidence>
<evidence type="ECO:0000256" key="1">
    <source>
        <dbReference type="ARBA" id="ARBA00004651"/>
    </source>
</evidence>
<evidence type="ECO:0000256" key="5">
    <source>
        <dbReference type="ARBA" id="ARBA00022475"/>
    </source>
</evidence>
<keyword evidence="5" id="KW-1003">Cell membrane</keyword>
<evidence type="ECO:0000256" key="8">
    <source>
        <dbReference type="ARBA" id="ARBA00022989"/>
    </source>
</evidence>
<keyword evidence="7" id="KW-0378">Hydrolase</keyword>
<dbReference type="GO" id="GO:0005886">
    <property type="term" value="C:plasma membrane"/>
    <property type="evidence" value="ECO:0007669"/>
    <property type="project" value="UniProtKB-SubCell"/>
</dbReference>
<dbReference type="PANTHER" id="PTHR30622:SF2">
    <property type="entry name" value="UNDECAPRENYL-DIPHOSPHATASE"/>
    <property type="match status" value="1"/>
</dbReference>
<evidence type="ECO:0000256" key="11">
    <source>
        <dbReference type="ARBA" id="ARBA00047594"/>
    </source>
</evidence>
<dbReference type="Pfam" id="PF02673">
    <property type="entry name" value="BacA"/>
    <property type="match status" value="1"/>
</dbReference>
<evidence type="ECO:0000256" key="4">
    <source>
        <dbReference type="ARBA" id="ARBA00021581"/>
    </source>
</evidence>
<dbReference type="GO" id="GO:0050380">
    <property type="term" value="F:undecaprenyl-diphosphatase activity"/>
    <property type="evidence" value="ECO:0007669"/>
    <property type="project" value="UniProtKB-EC"/>
</dbReference>
<evidence type="ECO:0000313" key="13">
    <source>
        <dbReference type="EMBL" id="EQD35494.1"/>
    </source>
</evidence>
<keyword evidence="8 12" id="KW-1133">Transmembrane helix</keyword>
<feature type="non-terminal residue" evidence="13">
    <location>
        <position position="100"/>
    </location>
</feature>
<comment type="catalytic activity">
    <reaction evidence="11">
        <text>di-trans,octa-cis-undecaprenyl diphosphate + H2O = di-trans,octa-cis-undecaprenyl phosphate + phosphate + H(+)</text>
        <dbReference type="Rhea" id="RHEA:28094"/>
        <dbReference type="ChEBI" id="CHEBI:15377"/>
        <dbReference type="ChEBI" id="CHEBI:15378"/>
        <dbReference type="ChEBI" id="CHEBI:43474"/>
        <dbReference type="ChEBI" id="CHEBI:58405"/>
        <dbReference type="ChEBI" id="CHEBI:60392"/>
        <dbReference type="EC" id="3.6.1.27"/>
    </reaction>
</comment>
<dbReference type="EC" id="3.6.1.27" evidence="3"/>
<evidence type="ECO:0000256" key="6">
    <source>
        <dbReference type="ARBA" id="ARBA00022692"/>
    </source>
</evidence>
<comment type="similarity">
    <text evidence="2">Belongs to the UppP family.</text>
</comment>
<reference evidence="13" key="2">
    <citation type="journal article" date="2014" name="ISME J.">
        <title>Microbial stratification in low pH oxic and suboxic macroscopic growths along an acid mine drainage.</title>
        <authorList>
            <person name="Mendez-Garcia C."/>
            <person name="Mesa V."/>
            <person name="Sprenger R.R."/>
            <person name="Richter M."/>
            <person name="Diez M.S."/>
            <person name="Solano J."/>
            <person name="Bargiela R."/>
            <person name="Golyshina O.V."/>
            <person name="Manteca A."/>
            <person name="Ramos J.L."/>
            <person name="Gallego J.R."/>
            <person name="Llorente I."/>
            <person name="Martins Dos Santos V.A."/>
            <person name="Jensen O.N."/>
            <person name="Pelaez A.I."/>
            <person name="Sanchez J."/>
            <person name="Ferrer M."/>
        </authorList>
    </citation>
    <scope>NUCLEOTIDE SEQUENCE</scope>
</reference>
<name>T1A356_9ZZZZ</name>
<comment type="subcellular location">
    <subcellularLocation>
        <location evidence="1">Cell membrane</location>
        <topology evidence="1">Multi-pass membrane protein</topology>
    </subcellularLocation>
</comment>
<evidence type="ECO:0000256" key="9">
    <source>
        <dbReference type="ARBA" id="ARBA00023136"/>
    </source>
</evidence>